<evidence type="ECO:0000313" key="2">
    <source>
        <dbReference type="EMBL" id="KKN85842.1"/>
    </source>
</evidence>
<dbReference type="NCBIfam" id="TIGR02595">
    <property type="entry name" value="PEP_CTERM"/>
    <property type="match status" value="1"/>
</dbReference>
<organism evidence="2">
    <name type="scientific">marine sediment metagenome</name>
    <dbReference type="NCBI Taxonomy" id="412755"/>
    <lineage>
        <taxon>unclassified sequences</taxon>
        <taxon>metagenomes</taxon>
        <taxon>ecological metagenomes</taxon>
    </lineage>
</organism>
<dbReference type="EMBL" id="LAZR01000154">
    <property type="protein sequence ID" value="KKN85842.1"/>
    <property type="molecule type" value="Genomic_DNA"/>
</dbReference>
<dbReference type="InterPro" id="IPR013424">
    <property type="entry name" value="Ice-binding_C"/>
</dbReference>
<gene>
    <name evidence="2" type="ORF">LCGC14_0274600</name>
</gene>
<name>A0A0F9UES5_9ZZZZ</name>
<feature type="domain" description="Ice-binding protein C-terminal" evidence="1">
    <location>
        <begin position="224"/>
        <end position="245"/>
    </location>
</feature>
<sequence length="250" mass="26747">MRTRREQNRITRILPGAMILLLAAAGAQGQQNFDVTMTADNAYAIYFGDEFSATVQLGWAENTTPTMIWSTESYSLTIPDSSWIYIAAWSDDAVKQGVLADFTNLTLGGQVLSGNTPWEVAATGVDLDDGALPPSLATMTTEILNANAGVNPSVGWVTPAASPLDNLAGGIHAVTISGIDDDARWMWYDSGMDTTSANPPFTVPSVPIGFNHDEFLIFRIPVEAPEPATMAMLGVGGLGLLRRRRRAGGR</sequence>
<dbReference type="AlphaFoldDB" id="A0A0F9UES5"/>
<accession>A0A0F9UES5</accession>
<protein>
    <recommendedName>
        <fullName evidence="1">Ice-binding protein C-terminal domain-containing protein</fullName>
    </recommendedName>
</protein>
<reference evidence="2" key="1">
    <citation type="journal article" date="2015" name="Nature">
        <title>Complex archaea that bridge the gap between prokaryotes and eukaryotes.</title>
        <authorList>
            <person name="Spang A."/>
            <person name="Saw J.H."/>
            <person name="Jorgensen S.L."/>
            <person name="Zaremba-Niedzwiedzka K."/>
            <person name="Martijn J."/>
            <person name="Lind A.E."/>
            <person name="van Eijk R."/>
            <person name="Schleper C."/>
            <person name="Guy L."/>
            <person name="Ettema T.J."/>
        </authorList>
    </citation>
    <scope>NUCLEOTIDE SEQUENCE</scope>
</reference>
<dbReference type="Pfam" id="PF07589">
    <property type="entry name" value="PEP-CTERM"/>
    <property type="match status" value="1"/>
</dbReference>
<comment type="caution">
    <text evidence="2">The sequence shown here is derived from an EMBL/GenBank/DDBJ whole genome shotgun (WGS) entry which is preliminary data.</text>
</comment>
<evidence type="ECO:0000259" key="1">
    <source>
        <dbReference type="Pfam" id="PF07589"/>
    </source>
</evidence>
<proteinExistence type="predicted"/>